<dbReference type="STRING" id="693661.Arcve_1669"/>
<dbReference type="KEGG" id="ave:Arcve_1669"/>
<dbReference type="EMBL" id="CP002588">
    <property type="protein sequence ID" value="AEA47669.1"/>
    <property type="molecule type" value="Genomic_DNA"/>
</dbReference>
<feature type="transmembrane region" description="Helical" evidence="8">
    <location>
        <begin position="33"/>
        <end position="58"/>
    </location>
</feature>
<proteinExistence type="inferred from homology"/>
<keyword evidence="8" id="KW-1003">Cell membrane</keyword>
<accession>F2KQ66</accession>
<keyword evidence="1 8" id="KW-0813">Transport</keyword>
<dbReference type="InterPro" id="IPR023391">
    <property type="entry name" value="Prot_translocase_SecE_dom_sf"/>
</dbReference>
<keyword evidence="3 8" id="KW-0653">Protein transport</keyword>
<dbReference type="Pfam" id="PF00584">
    <property type="entry name" value="SecE"/>
    <property type="match status" value="1"/>
</dbReference>
<dbReference type="GO" id="GO:0009306">
    <property type="term" value="P:protein secretion"/>
    <property type="evidence" value="ECO:0007669"/>
    <property type="project" value="UniProtKB-UniRule"/>
</dbReference>
<keyword evidence="6 8" id="KW-0472">Membrane</keyword>
<evidence type="ECO:0000256" key="4">
    <source>
        <dbReference type="ARBA" id="ARBA00022989"/>
    </source>
</evidence>
<dbReference type="GO" id="GO:0008320">
    <property type="term" value="F:protein transmembrane transporter activity"/>
    <property type="evidence" value="ECO:0007669"/>
    <property type="project" value="UniProtKB-UniRule"/>
</dbReference>
<gene>
    <name evidence="8" type="primary">secE</name>
    <name evidence="9" type="ordered locus">Arcve_1669</name>
</gene>
<evidence type="ECO:0000256" key="7">
    <source>
        <dbReference type="ARBA" id="ARBA00037847"/>
    </source>
</evidence>
<dbReference type="GO" id="GO:0065002">
    <property type="term" value="P:intracellular protein transmembrane transport"/>
    <property type="evidence" value="ECO:0007669"/>
    <property type="project" value="UniProtKB-UniRule"/>
</dbReference>
<dbReference type="GO" id="GO:0006605">
    <property type="term" value="P:protein targeting"/>
    <property type="evidence" value="ECO:0007669"/>
    <property type="project" value="UniProtKB-UniRule"/>
</dbReference>
<keyword evidence="4 8" id="KW-1133">Transmembrane helix</keyword>
<keyword evidence="5 8" id="KW-0811">Translocation</keyword>
<comment type="subcellular location">
    <subcellularLocation>
        <location evidence="8">Cell membrane</location>
        <topology evidence="8">Single-pass membrane protein</topology>
    </subcellularLocation>
    <subcellularLocation>
        <location evidence="7">Endomembrane system</location>
        <topology evidence="7">Single-pass membrane protein</topology>
    </subcellularLocation>
</comment>
<dbReference type="RefSeq" id="WP_013684325.1">
    <property type="nucleotide sequence ID" value="NC_015320.1"/>
</dbReference>
<organism evidence="9 10">
    <name type="scientific">Archaeoglobus veneficus (strain DSM 11195 / SNP6)</name>
    <dbReference type="NCBI Taxonomy" id="693661"/>
    <lineage>
        <taxon>Archaea</taxon>
        <taxon>Methanobacteriati</taxon>
        <taxon>Methanobacteriota</taxon>
        <taxon>Archaeoglobi</taxon>
        <taxon>Archaeoglobales</taxon>
        <taxon>Archaeoglobaceae</taxon>
        <taxon>Archaeoglobus</taxon>
    </lineage>
</organism>
<dbReference type="eggNOG" id="arCOG02204">
    <property type="taxonomic scope" value="Archaea"/>
</dbReference>
<comment type="function">
    <text evidence="8">Essential subunit of the Sec protein translocation channel SecYEG. Clamps together the 2 halves of SecY. May contact the channel plug during translocation.</text>
</comment>
<dbReference type="GO" id="GO:0005886">
    <property type="term" value="C:plasma membrane"/>
    <property type="evidence" value="ECO:0007669"/>
    <property type="project" value="UniProtKB-SubCell"/>
</dbReference>
<evidence type="ECO:0000256" key="3">
    <source>
        <dbReference type="ARBA" id="ARBA00022927"/>
    </source>
</evidence>
<protein>
    <recommendedName>
        <fullName evidence="8">Protein translocase subunit SecE</fullName>
    </recommendedName>
    <alternativeName>
        <fullName evidence="8">Protein transport protein Sec61 gamma subunit homolog</fullName>
    </alternativeName>
</protein>
<comment type="similarity">
    <text evidence="8">Belongs to the SecE/SEC61-gamma family.</text>
</comment>
<sequence length="66" mass="7569">MIDTNVNVGSFREKLKEYINVLKMTRKPDREEFLMTAKVAIAVMFTIGFLGFVIYLLMDVLPGALR</sequence>
<dbReference type="Gene3D" id="1.20.5.820">
    <property type="entry name" value="Preprotein translocase SecE subunit"/>
    <property type="match status" value="1"/>
</dbReference>
<dbReference type="GeneID" id="10394795"/>
<evidence type="ECO:0000256" key="1">
    <source>
        <dbReference type="ARBA" id="ARBA00022448"/>
    </source>
</evidence>
<evidence type="ECO:0000256" key="2">
    <source>
        <dbReference type="ARBA" id="ARBA00022692"/>
    </source>
</evidence>
<dbReference type="OrthoDB" id="52835at2157"/>
<dbReference type="GO" id="GO:0012505">
    <property type="term" value="C:endomembrane system"/>
    <property type="evidence" value="ECO:0007669"/>
    <property type="project" value="UniProtKB-SubCell"/>
</dbReference>
<evidence type="ECO:0000256" key="5">
    <source>
        <dbReference type="ARBA" id="ARBA00023010"/>
    </source>
</evidence>
<dbReference type="SUPFAM" id="SSF103456">
    <property type="entry name" value="Preprotein translocase SecE subunit"/>
    <property type="match status" value="1"/>
</dbReference>
<keyword evidence="10" id="KW-1185">Reference proteome</keyword>
<evidence type="ECO:0000256" key="6">
    <source>
        <dbReference type="ARBA" id="ARBA00023136"/>
    </source>
</evidence>
<comment type="subunit">
    <text evidence="8">Component of the Sec protein translocase complex. Heterotrimer consisting of SecY (alpha), SecG (beta) and SecE (gamma) subunits. The heterotrimers can form oligomers, although 1 heterotrimer is thought to be able to translocate proteins. Interacts with the ribosome. May interact with SecDF, and other proteins may be involved.</text>
</comment>
<dbReference type="NCBIfam" id="TIGR00327">
    <property type="entry name" value="secE_euk_arch"/>
    <property type="match status" value="1"/>
</dbReference>
<keyword evidence="2 8" id="KW-0812">Transmembrane</keyword>
<dbReference type="Proteomes" id="UP000008136">
    <property type="component" value="Chromosome"/>
</dbReference>
<evidence type="ECO:0000313" key="9">
    <source>
        <dbReference type="EMBL" id="AEA47669.1"/>
    </source>
</evidence>
<dbReference type="HAMAP" id="MF_00422">
    <property type="entry name" value="SecE"/>
    <property type="match status" value="1"/>
</dbReference>
<name>F2KQ66_ARCVS</name>
<dbReference type="InterPro" id="IPR008158">
    <property type="entry name" value="Translocase_Sec61-g"/>
</dbReference>
<reference evidence="9 10" key="1">
    <citation type="submission" date="2011-03" db="EMBL/GenBank/DDBJ databases">
        <title>The complete genome of Archaeoglobus veneficus SNP6.</title>
        <authorList>
            <consortium name="US DOE Joint Genome Institute (JGI-PGF)"/>
            <person name="Lucas S."/>
            <person name="Copeland A."/>
            <person name="Lapidus A."/>
            <person name="Bruce D."/>
            <person name="Goodwin L."/>
            <person name="Pitluck S."/>
            <person name="Kyrpides N."/>
            <person name="Mavromatis K."/>
            <person name="Pagani I."/>
            <person name="Ivanova N."/>
            <person name="Mikhailova N."/>
            <person name="Lu M."/>
            <person name="Detter J.C."/>
            <person name="Tapia R."/>
            <person name="Han C."/>
            <person name="Land M."/>
            <person name="Hauser L."/>
            <person name="Markowitz V."/>
            <person name="Cheng J.-F."/>
            <person name="Hugenholtz P."/>
            <person name="Woyke T."/>
            <person name="Wu D."/>
            <person name="Spring S."/>
            <person name="Brambilla E."/>
            <person name="Klenk H.-P."/>
            <person name="Eisen J.A."/>
        </authorList>
    </citation>
    <scope>NUCLEOTIDE SEQUENCE [LARGE SCALE GENOMIC DNA]</scope>
    <source>
        <strain>SNP6</strain>
    </source>
</reference>
<evidence type="ECO:0000313" key="10">
    <source>
        <dbReference type="Proteomes" id="UP000008136"/>
    </source>
</evidence>
<dbReference type="HOGENOM" id="CLU_191921_2_1_2"/>
<evidence type="ECO:0000256" key="8">
    <source>
        <dbReference type="HAMAP-Rule" id="MF_00422"/>
    </source>
</evidence>
<dbReference type="InterPro" id="IPR001901">
    <property type="entry name" value="Translocase_SecE/Sec61-g"/>
</dbReference>
<dbReference type="AlphaFoldDB" id="F2KQ66"/>